<dbReference type="EMBL" id="BPQB01000108">
    <property type="protein sequence ID" value="GJE99416.1"/>
    <property type="molecule type" value="Genomic_DNA"/>
</dbReference>
<dbReference type="AlphaFoldDB" id="A0A9P3LLC6"/>
<keyword evidence="3" id="KW-1185">Reference proteome</keyword>
<gene>
    <name evidence="2" type="ORF">PsYK624_156780</name>
</gene>
<dbReference type="Proteomes" id="UP000703269">
    <property type="component" value="Unassembled WGS sequence"/>
</dbReference>
<feature type="region of interest" description="Disordered" evidence="1">
    <location>
        <begin position="43"/>
        <end position="69"/>
    </location>
</feature>
<evidence type="ECO:0000313" key="2">
    <source>
        <dbReference type="EMBL" id="GJE99416.1"/>
    </source>
</evidence>
<evidence type="ECO:0000313" key="3">
    <source>
        <dbReference type="Proteomes" id="UP000703269"/>
    </source>
</evidence>
<name>A0A9P3LLC6_9APHY</name>
<accession>A0A9P3LLC6</accession>
<organism evidence="2 3">
    <name type="scientific">Phanerochaete sordida</name>
    <dbReference type="NCBI Taxonomy" id="48140"/>
    <lineage>
        <taxon>Eukaryota</taxon>
        <taxon>Fungi</taxon>
        <taxon>Dikarya</taxon>
        <taxon>Basidiomycota</taxon>
        <taxon>Agaricomycotina</taxon>
        <taxon>Agaricomycetes</taxon>
        <taxon>Polyporales</taxon>
        <taxon>Phanerochaetaceae</taxon>
        <taxon>Phanerochaete</taxon>
    </lineage>
</organism>
<feature type="compositionally biased region" description="Pro residues" evidence="1">
    <location>
        <begin position="44"/>
        <end position="57"/>
    </location>
</feature>
<proteinExistence type="predicted"/>
<reference evidence="2 3" key="1">
    <citation type="submission" date="2021-08" db="EMBL/GenBank/DDBJ databases">
        <title>Draft Genome Sequence of Phanerochaete sordida strain YK-624.</title>
        <authorList>
            <person name="Mori T."/>
            <person name="Dohra H."/>
            <person name="Suzuki T."/>
            <person name="Kawagishi H."/>
            <person name="Hirai H."/>
        </authorList>
    </citation>
    <scope>NUCLEOTIDE SEQUENCE [LARGE SCALE GENOMIC DNA]</scope>
    <source>
        <strain evidence="2 3">YK-624</strain>
    </source>
</reference>
<comment type="caution">
    <text evidence="2">The sequence shown here is derived from an EMBL/GenBank/DDBJ whole genome shotgun (WGS) entry which is preliminary data.</text>
</comment>
<evidence type="ECO:0000256" key="1">
    <source>
        <dbReference type="SAM" id="MobiDB-lite"/>
    </source>
</evidence>
<protein>
    <submittedName>
        <fullName evidence="2">Uncharacterized protein</fullName>
    </submittedName>
</protein>
<sequence>MMEHAQHQSTRVSLRRLPLRSRSQLPPLSAALPLIYTLTRSLAPPSPAHLPSTPLPAPLNRSAGKAWQR</sequence>